<keyword evidence="3" id="KW-1185">Reference proteome</keyword>
<evidence type="ECO:0000313" key="3">
    <source>
        <dbReference type="Proteomes" id="UP000481037"/>
    </source>
</evidence>
<protein>
    <submittedName>
        <fullName evidence="2">Ribonuclease E inhibitor RraB</fullName>
    </submittedName>
</protein>
<dbReference type="InterPro" id="IPR036701">
    <property type="entry name" value="RraB-like_sf"/>
</dbReference>
<sequence>MFSAMRANAPWNVDGPLLWGYYFSAPTSEKLDQIASELESKGYRVVGITMPQGKPRLQVEKVETHTPASLDARNQEFYTLAGRNGISYNGMDVGPVQVQEVK</sequence>
<proteinExistence type="predicted"/>
<evidence type="ECO:0000313" key="2">
    <source>
        <dbReference type="EMBL" id="MRX08680.1"/>
    </source>
</evidence>
<feature type="domain" description="Regulator of ribonuclease activity B" evidence="1">
    <location>
        <begin position="12"/>
        <end position="93"/>
    </location>
</feature>
<dbReference type="Gene3D" id="3.30.70.970">
    <property type="entry name" value="RraB-like"/>
    <property type="match status" value="1"/>
</dbReference>
<reference evidence="2 3" key="1">
    <citation type="submission" date="2019-11" db="EMBL/GenBank/DDBJ databases">
        <title>Novel species isolated from a subtropical stream in China.</title>
        <authorList>
            <person name="Lu H."/>
        </authorList>
    </citation>
    <scope>NUCLEOTIDE SEQUENCE [LARGE SCALE GENOMIC DNA]</scope>
    <source>
        <strain evidence="2 3">FT25W</strain>
    </source>
</reference>
<dbReference type="AlphaFoldDB" id="A0A6L5QGC4"/>
<organism evidence="2 3">
    <name type="scientific">Duganella alba</name>
    <dbReference type="NCBI Taxonomy" id="2666081"/>
    <lineage>
        <taxon>Bacteria</taxon>
        <taxon>Pseudomonadati</taxon>
        <taxon>Pseudomonadota</taxon>
        <taxon>Betaproteobacteria</taxon>
        <taxon>Burkholderiales</taxon>
        <taxon>Oxalobacteraceae</taxon>
        <taxon>Telluria group</taxon>
        <taxon>Duganella</taxon>
    </lineage>
</organism>
<gene>
    <name evidence="2" type="ORF">GJ697_12605</name>
</gene>
<comment type="caution">
    <text evidence="2">The sequence shown here is derived from an EMBL/GenBank/DDBJ whole genome shotgun (WGS) entry which is preliminary data.</text>
</comment>
<dbReference type="Proteomes" id="UP000481037">
    <property type="component" value="Unassembled WGS sequence"/>
</dbReference>
<dbReference type="EMBL" id="WKJM01000009">
    <property type="protein sequence ID" value="MRX08680.1"/>
    <property type="molecule type" value="Genomic_DNA"/>
</dbReference>
<dbReference type="InterPro" id="IPR009671">
    <property type="entry name" value="RraB_dom"/>
</dbReference>
<accession>A0A6L5QGC4</accession>
<evidence type="ECO:0000259" key="1">
    <source>
        <dbReference type="Pfam" id="PF06877"/>
    </source>
</evidence>
<dbReference type="Pfam" id="PF06877">
    <property type="entry name" value="RraB"/>
    <property type="match status" value="1"/>
</dbReference>
<name>A0A6L5QGC4_9BURK</name>